<dbReference type="EMBL" id="QUTH01006624">
    <property type="protein sequence ID" value="RHZ06650.1"/>
    <property type="molecule type" value="Genomic_DNA"/>
</dbReference>
<organism evidence="3 6">
    <name type="scientific">Aphanomyces astaci</name>
    <name type="common">Crayfish plague agent</name>
    <dbReference type="NCBI Taxonomy" id="112090"/>
    <lineage>
        <taxon>Eukaryota</taxon>
        <taxon>Sar</taxon>
        <taxon>Stramenopiles</taxon>
        <taxon>Oomycota</taxon>
        <taxon>Saprolegniomycetes</taxon>
        <taxon>Saprolegniales</taxon>
        <taxon>Verrucalvaceae</taxon>
        <taxon>Aphanomyces</taxon>
    </lineage>
</organism>
<comment type="subunit">
    <text evidence="1">Component of the TIM23 complex.</text>
</comment>
<name>A0A3R7AQT4_APHAT</name>
<evidence type="ECO:0000313" key="4">
    <source>
        <dbReference type="EMBL" id="RHZ06650.1"/>
    </source>
</evidence>
<dbReference type="InterPro" id="IPR004274">
    <property type="entry name" value="FCP1_dom"/>
</dbReference>
<dbReference type="GO" id="GO:0015031">
    <property type="term" value="P:protein transport"/>
    <property type="evidence" value="ECO:0007669"/>
    <property type="project" value="UniProtKB-KW"/>
</dbReference>
<dbReference type="InterPro" id="IPR050365">
    <property type="entry name" value="TIM50"/>
</dbReference>
<keyword evidence="1" id="KW-0809">Transit peptide</keyword>
<evidence type="ECO:0000313" key="6">
    <source>
        <dbReference type="Proteomes" id="UP000285712"/>
    </source>
</evidence>
<evidence type="ECO:0000256" key="1">
    <source>
        <dbReference type="RuleBase" id="RU365079"/>
    </source>
</evidence>
<dbReference type="EMBL" id="QUTG01005123">
    <property type="protein sequence ID" value="RHY86309.1"/>
    <property type="molecule type" value="Genomic_DNA"/>
</dbReference>
<evidence type="ECO:0000313" key="5">
    <source>
        <dbReference type="Proteomes" id="UP000285430"/>
    </source>
</evidence>
<evidence type="ECO:0000313" key="3">
    <source>
        <dbReference type="EMBL" id="RHY86309.1"/>
    </source>
</evidence>
<keyword evidence="1" id="KW-0813">Transport</keyword>
<keyword evidence="1" id="KW-0811">Translocation</keyword>
<keyword evidence="1" id="KW-0653">Protein transport</keyword>
<dbReference type="PANTHER" id="PTHR12210">
    <property type="entry name" value="DULLARD PROTEIN PHOSPHATASE"/>
    <property type="match status" value="1"/>
</dbReference>
<protein>
    <recommendedName>
        <fullName evidence="1">Mitochondrial import inner membrane translocase subunit TIM50</fullName>
    </recommendedName>
</protein>
<sequence>MMEFLSQVSEWFEVVVFTASQRVYAETLLDLVDPYHQFISYSKSFLGSFLTNKCDVCTYRHRLYRDHCLPVDGNYLKDLNVLGRDLAHVLLIDNSPHAFGYQVTNGVPIESWFTDESDSELLKLLPFLESLLHVDDVRPILAKQFQIQRLIDAAVLDDQ</sequence>
<dbReference type="VEuPathDB" id="FungiDB:H257_09010"/>
<gene>
    <name evidence="3" type="ORF">DYB35_005449</name>
    <name evidence="4" type="ORF">DYB37_010056</name>
</gene>
<reference evidence="5 6" key="1">
    <citation type="submission" date="2018-08" db="EMBL/GenBank/DDBJ databases">
        <title>Aphanomyces genome sequencing and annotation.</title>
        <authorList>
            <person name="Minardi D."/>
            <person name="Oidtmann B."/>
            <person name="Van Der Giezen M."/>
            <person name="Studholme D.J."/>
        </authorList>
    </citation>
    <scope>NUCLEOTIDE SEQUENCE [LARGE SCALE GENOMIC DNA]</scope>
    <source>
        <strain evidence="4 5">Da</strain>
        <strain evidence="3 6">Sv</strain>
    </source>
</reference>
<dbReference type="SMART" id="SM00577">
    <property type="entry name" value="CPDc"/>
    <property type="match status" value="1"/>
</dbReference>
<feature type="domain" description="FCP1 homology" evidence="2">
    <location>
        <begin position="1"/>
        <end position="131"/>
    </location>
</feature>
<dbReference type="InterPro" id="IPR023214">
    <property type="entry name" value="HAD_sf"/>
</dbReference>
<dbReference type="Proteomes" id="UP000285712">
    <property type="component" value="Unassembled WGS sequence"/>
</dbReference>
<comment type="similarity">
    <text evidence="1">Belongs to the TIM50 family.</text>
</comment>
<comment type="function">
    <text evidence="1">Essential component of the TIM23 complex, a complex that mediates the translocation of transit peptide-containing proteins across the mitochondrial inner membrane.</text>
</comment>
<dbReference type="AlphaFoldDB" id="A0A3R7AQT4"/>
<dbReference type="PROSITE" id="PS50969">
    <property type="entry name" value="FCP1"/>
    <property type="match status" value="1"/>
</dbReference>
<accession>A0A3R7AQT4</accession>
<comment type="caution">
    <text evidence="3">The sequence shown here is derived from an EMBL/GenBank/DDBJ whole genome shotgun (WGS) entry which is preliminary data.</text>
</comment>
<proteinExistence type="inferred from homology"/>
<dbReference type="SUPFAM" id="SSF56784">
    <property type="entry name" value="HAD-like"/>
    <property type="match status" value="1"/>
</dbReference>
<dbReference type="InterPro" id="IPR036412">
    <property type="entry name" value="HAD-like_sf"/>
</dbReference>
<dbReference type="Proteomes" id="UP000285430">
    <property type="component" value="Unassembled WGS sequence"/>
</dbReference>
<dbReference type="Pfam" id="PF03031">
    <property type="entry name" value="NIF"/>
    <property type="match status" value="2"/>
</dbReference>
<keyword evidence="1" id="KW-0496">Mitochondrion</keyword>
<dbReference type="Gene3D" id="3.40.50.1000">
    <property type="entry name" value="HAD superfamily/HAD-like"/>
    <property type="match status" value="1"/>
</dbReference>
<dbReference type="CDD" id="cd07521">
    <property type="entry name" value="HAD_FCP1-like"/>
    <property type="match status" value="1"/>
</dbReference>
<comment type="subcellular location">
    <subcellularLocation>
        <location evidence="1">Mitochondrion inner membrane</location>
        <topology evidence="1">Single-pass membrane protein</topology>
    </subcellularLocation>
</comment>
<dbReference type="GO" id="GO:0005744">
    <property type="term" value="C:TIM23 mitochondrial import inner membrane translocase complex"/>
    <property type="evidence" value="ECO:0007669"/>
    <property type="project" value="UniProtKB-UniRule"/>
</dbReference>
<evidence type="ECO:0000259" key="2">
    <source>
        <dbReference type="PROSITE" id="PS50969"/>
    </source>
</evidence>